<dbReference type="PROSITE" id="PS01359">
    <property type="entry name" value="ZF_PHD_1"/>
    <property type="match status" value="2"/>
</dbReference>
<evidence type="ECO:0000256" key="5">
    <source>
        <dbReference type="ARBA" id="ARBA00022833"/>
    </source>
</evidence>
<comment type="subcellular location">
    <subcellularLocation>
        <location evidence="1">Nucleus</location>
    </subcellularLocation>
</comment>
<evidence type="ECO:0000256" key="2">
    <source>
        <dbReference type="ARBA" id="ARBA00022723"/>
    </source>
</evidence>
<dbReference type="HOGENOM" id="CLU_1109348_0_0_1"/>
<organism evidence="11 12">
    <name type="scientific">Nematostella vectensis</name>
    <name type="common">Starlet sea anemone</name>
    <dbReference type="NCBI Taxonomy" id="45351"/>
    <lineage>
        <taxon>Eukaryota</taxon>
        <taxon>Metazoa</taxon>
        <taxon>Cnidaria</taxon>
        <taxon>Anthozoa</taxon>
        <taxon>Hexacorallia</taxon>
        <taxon>Actiniaria</taxon>
        <taxon>Edwardsiidae</taxon>
        <taxon>Nematostella</taxon>
    </lineage>
</organism>
<evidence type="ECO:0000256" key="9">
    <source>
        <dbReference type="PROSITE-ProRule" id="PRU00146"/>
    </source>
</evidence>
<protein>
    <recommendedName>
        <fullName evidence="10">PHD-type domain-containing protein</fullName>
    </recommendedName>
</protein>
<sequence length="251" mass="27135">MCLCCGSFGKGPEGQLIVCSQCGQCFHPYCVGVKVNKMILSKGWRCLDCTLCEGCGKGSDEARLLLCDSCDISYHTYCLDPPLEKVPPGGWKCKWCVSCDDCGATSAGTQCEWQSNYTQCGPCASKTSCPVCNIKYNLNDLMIQCLHCDRWLHGSCDGLMTEEEVDRAADYGYQCLYCRPKTKCSLGALSGMSCSSSASSAGAASFSLFSSSASNPLADNILLTESGIKQMSRLKISPASRRRAKVKNKIK</sequence>
<dbReference type="Gene3D" id="3.30.40.10">
    <property type="entry name" value="Zinc/RING finger domain, C3HC4 (zinc finger)"/>
    <property type="match status" value="3"/>
</dbReference>
<dbReference type="PANTHER" id="PTHR45888">
    <property type="entry name" value="HL01030P-RELATED"/>
    <property type="match status" value="1"/>
</dbReference>
<dbReference type="CDD" id="cd15512">
    <property type="entry name" value="PHD4_KMT2C_like"/>
    <property type="match status" value="1"/>
</dbReference>
<dbReference type="SUPFAM" id="SSF57903">
    <property type="entry name" value="FYVE/PHD zinc finger"/>
    <property type="match status" value="3"/>
</dbReference>
<keyword evidence="4 9" id="KW-0863">Zinc-finger</keyword>
<evidence type="ECO:0000313" key="11">
    <source>
        <dbReference type="EMBL" id="EDO37588.1"/>
    </source>
</evidence>
<feature type="domain" description="PHD-type" evidence="10">
    <location>
        <begin position="1"/>
        <end position="52"/>
    </location>
</feature>
<evidence type="ECO:0000256" key="1">
    <source>
        <dbReference type="ARBA" id="ARBA00004123"/>
    </source>
</evidence>
<feature type="domain" description="PHD-type" evidence="10">
    <location>
        <begin position="126"/>
        <end position="181"/>
    </location>
</feature>
<dbReference type="eggNOG" id="KOG4443">
    <property type="taxonomic scope" value="Eukaryota"/>
</dbReference>
<evidence type="ECO:0000256" key="8">
    <source>
        <dbReference type="ARBA" id="ARBA00023242"/>
    </source>
</evidence>
<evidence type="ECO:0000256" key="6">
    <source>
        <dbReference type="ARBA" id="ARBA00023015"/>
    </source>
</evidence>
<feature type="non-terminal residue" evidence="11">
    <location>
        <position position="251"/>
    </location>
</feature>
<reference evidence="11 12" key="1">
    <citation type="journal article" date="2007" name="Science">
        <title>Sea anemone genome reveals ancestral eumetazoan gene repertoire and genomic organization.</title>
        <authorList>
            <person name="Putnam N.H."/>
            <person name="Srivastava M."/>
            <person name="Hellsten U."/>
            <person name="Dirks B."/>
            <person name="Chapman J."/>
            <person name="Salamov A."/>
            <person name="Terry A."/>
            <person name="Shapiro H."/>
            <person name="Lindquist E."/>
            <person name="Kapitonov V.V."/>
            <person name="Jurka J."/>
            <person name="Genikhovich G."/>
            <person name="Grigoriev I.V."/>
            <person name="Lucas S.M."/>
            <person name="Steele R.E."/>
            <person name="Finnerty J.R."/>
            <person name="Technau U."/>
            <person name="Martindale M.Q."/>
            <person name="Rokhsar D.S."/>
        </authorList>
    </citation>
    <scope>NUCLEOTIDE SEQUENCE [LARGE SCALE GENOMIC DNA]</scope>
    <source>
        <strain evidence="12">CH2 X CH6</strain>
    </source>
</reference>
<accession>A7SFA6</accession>
<dbReference type="GO" id="GO:0005634">
    <property type="term" value="C:nucleus"/>
    <property type="evidence" value="ECO:0007669"/>
    <property type="project" value="UniProtKB-SubCell"/>
</dbReference>
<keyword evidence="6" id="KW-0805">Transcription regulation</keyword>
<dbReference type="InterPro" id="IPR001965">
    <property type="entry name" value="Znf_PHD"/>
</dbReference>
<dbReference type="Pfam" id="PF00628">
    <property type="entry name" value="PHD"/>
    <property type="match status" value="2"/>
</dbReference>
<evidence type="ECO:0000256" key="7">
    <source>
        <dbReference type="ARBA" id="ARBA00023163"/>
    </source>
</evidence>
<dbReference type="PhylomeDB" id="A7SFA6"/>
<dbReference type="PROSITE" id="PS50016">
    <property type="entry name" value="ZF_PHD_2"/>
    <property type="match status" value="3"/>
</dbReference>
<evidence type="ECO:0000313" key="12">
    <source>
        <dbReference type="Proteomes" id="UP000001593"/>
    </source>
</evidence>
<dbReference type="Proteomes" id="UP000001593">
    <property type="component" value="Unassembled WGS sequence"/>
</dbReference>
<dbReference type="AlphaFoldDB" id="A7SFA6"/>
<dbReference type="InterPro" id="IPR013083">
    <property type="entry name" value="Znf_RING/FYVE/PHD"/>
</dbReference>
<keyword evidence="7" id="KW-0804">Transcription</keyword>
<keyword evidence="5" id="KW-0862">Zinc</keyword>
<keyword evidence="8" id="KW-0539">Nucleus</keyword>
<keyword evidence="2" id="KW-0479">Metal-binding</keyword>
<dbReference type="InterPro" id="IPR019786">
    <property type="entry name" value="Zinc_finger_PHD-type_CS"/>
</dbReference>
<dbReference type="InterPro" id="IPR019787">
    <property type="entry name" value="Znf_PHD-finger"/>
</dbReference>
<keyword evidence="3" id="KW-0677">Repeat</keyword>
<dbReference type="EMBL" id="DS469643">
    <property type="protein sequence ID" value="EDO37588.1"/>
    <property type="molecule type" value="Genomic_DNA"/>
</dbReference>
<dbReference type="STRING" id="45351.A7SFA6"/>
<name>A7SFA6_NEMVE</name>
<keyword evidence="12" id="KW-1185">Reference proteome</keyword>
<proteinExistence type="predicted"/>
<dbReference type="InterPro" id="IPR011011">
    <property type="entry name" value="Znf_FYVE_PHD"/>
</dbReference>
<dbReference type="SMART" id="SM00249">
    <property type="entry name" value="PHD"/>
    <property type="match status" value="3"/>
</dbReference>
<feature type="domain" description="PHD-type" evidence="10">
    <location>
        <begin position="49"/>
        <end position="99"/>
    </location>
</feature>
<gene>
    <name evidence="11" type="ORF">NEMVEDRAFT_v1g116372</name>
</gene>
<dbReference type="InParanoid" id="A7SFA6"/>
<dbReference type="GO" id="GO:0008270">
    <property type="term" value="F:zinc ion binding"/>
    <property type="evidence" value="ECO:0007669"/>
    <property type="project" value="UniProtKB-KW"/>
</dbReference>
<dbReference type="OMA" id="WIDERRY"/>
<evidence type="ECO:0000259" key="10">
    <source>
        <dbReference type="PROSITE" id="PS50016"/>
    </source>
</evidence>
<evidence type="ECO:0000256" key="4">
    <source>
        <dbReference type="ARBA" id="ARBA00022771"/>
    </source>
</evidence>
<dbReference type="PANTHER" id="PTHR45888:SF6">
    <property type="entry name" value="HL01030P-RELATED"/>
    <property type="match status" value="1"/>
</dbReference>
<dbReference type="CDD" id="cd15513">
    <property type="entry name" value="PHD5_KMT2C_like"/>
    <property type="match status" value="1"/>
</dbReference>
<evidence type="ECO:0000256" key="3">
    <source>
        <dbReference type="ARBA" id="ARBA00022737"/>
    </source>
</evidence>